<reference evidence="1 2" key="1">
    <citation type="submission" date="2017-01" db="EMBL/GenBank/DDBJ databases">
        <title>Genome sequence of Rhodoferax antarcticus ANT.BR, a psychrophilic purple nonsulfur bacterium from an Antarctic microbial mat.</title>
        <authorList>
            <person name="Baker J."/>
            <person name="Riester C."/>
            <person name="Skinner B."/>
            <person name="Newell A."/>
            <person name="Swingley W."/>
            <person name="Madigan M."/>
            <person name="Jung D."/>
            <person name="Asao M."/>
            <person name="Chen M."/>
            <person name="Loughlin P."/>
            <person name="Pan H."/>
            <person name="Lin S."/>
            <person name="Li N."/>
            <person name="Shaw J."/>
            <person name="Prado M."/>
            <person name="Sherman C."/>
            <person name="Li X."/>
            <person name="Tang J."/>
            <person name="Blankenship R."/>
            <person name="Zhao T."/>
            <person name="Touchman J."/>
            <person name="Sattley M."/>
        </authorList>
    </citation>
    <scope>NUCLEOTIDE SEQUENCE [LARGE SCALE GENOMIC DNA]</scope>
    <source>
        <strain evidence="1 2">ANT.BR</strain>
    </source>
</reference>
<dbReference type="Proteomes" id="UP000185911">
    <property type="component" value="Unassembled WGS sequence"/>
</dbReference>
<dbReference type="AlphaFoldDB" id="A0A1Q8YFY6"/>
<dbReference type="EMBL" id="MSYM01000011">
    <property type="protein sequence ID" value="OLP06905.1"/>
    <property type="molecule type" value="Genomic_DNA"/>
</dbReference>
<sequence length="134" mass="14936">MFSALCATLDNGTSADCPFHCGSAVAWSENLPAGLNGLVVAPVRFRVHEDYELTAGSTTGCDATSRPCYCEFHSVQTHLRSDDDEVFYEVPVYAESRTSWRLLDGRWLVRQTTLNRLEPGGTNTHFFVTQTMPR</sequence>
<gene>
    <name evidence="1" type="ORF">BLL52_1651</name>
</gene>
<organism evidence="1 2">
    <name type="scientific">Rhodoferax antarcticus ANT.BR</name>
    <dbReference type="NCBI Taxonomy" id="1111071"/>
    <lineage>
        <taxon>Bacteria</taxon>
        <taxon>Pseudomonadati</taxon>
        <taxon>Pseudomonadota</taxon>
        <taxon>Betaproteobacteria</taxon>
        <taxon>Burkholderiales</taxon>
        <taxon>Comamonadaceae</taxon>
        <taxon>Rhodoferax</taxon>
    </lineage>
</organism>
<protein>
    <submittedName>
        <fullName evidence="1">Uncharacterized protein</fullName>
    </submittedName>
</protein>
<name>A0A1Q8YFY6_9BURK</name>
<evidence type="ECO:0000313" key="1">
    <source>
        <dbReference type="EMBL" id="OLP06905.1"/>
    </source>
</evidence>
<dbReference type="STRING" id="81479.RA876_02710"/>
<comment type="caution">
    <text evidence="1">The sequence shown here is derived from an EMBL/GenBank/DDBJ whole genome shotgun (WGS) entry which is preliminary data.</text>
</comment>
<accession>A0A1Q8YFY6</accession>
<evidence type="ECO:0000313" key="2">
    <source>
        <dbReference type="Proteomes" id="UP000185911"/>
    </source>
</evidence>
<dbReference type="RefSeq" id="WP_139313337.1">
    <property type="nucleotide sequence ID" value="NZ_MSYM01000011.1"/>
</dbReference>
<keyword evidence="2" id="KW-1185">Reference proteome</keyword>
<proteinExistence type="predicted"/>